<feature type="region of interest" description="Disordered" evidence="1">
    <location>
        <begin position="416"/>
        <end position="436"/>
    </location>
</feature>
<dbReference type="RefSeq" id="XP_002501526.1">
    <property type="nucleotide sequence ID" value="XM_002501480.1"/>
</dbReference>
<feature type="compositionally biased region" description="Low complexity" evidence="1">
    <location>
        <begin position="342"/>
        <end position="362"/>
    </location>
</feature>
<name>C1E4V3_MICCC</name>
<evidence type="ECO:0000313" key="2">
    <source>
        <dbReference type="EMBL" id="ACO62784.1"/>
    </source>
</evidence>
<accession>C1E4V3</accession>
<dbReference type="EMBL" id="CP001325">
    <property type="protein sequence ID" value="ACO62784.1"/>
    <property type="molecule type" value="Genomic_DNA"/>
</dbReference>
<sequence length="436" mass="47276">MSHLRAKIAASPPPPRFSKMVLETHAICPTRLTTSMHRQRASMGCRHSAPVDPIDAPTDAVRPKLLPASRHGSVIPTARDPLAAIGQQLKLPRRSSRSSVGRLGRPAGAPQSRVEFDAALTAKLERLALSRGTEGSGEADASEAVVEEATPDRGVKSQQNAHPRRGVVGVATDRDAVADWARRADAYLESRSGGAVVEGYGRTRLNAGETGWVPAGGWAGEQQEQQQQQEQERRRLQEEQRRRLRNKPPITTDVPFSRTRTRAASLGRRDPIEPVPVSRRAATRESRVSSSSASASTAAPTYSKPTIASRHAAASDSDPIVVTKHFVWDPERGLRRRGPECGVTHGVTPTGVTSSSNSRTSTPPTPPTIAPTKLRADSPRRVVAPMSAKMLCLRAKLSALRIPGEETERRVLTHAKRNGAATQHRLRPSSHLYPTY</sequence>
<feature type="compositionally biased region" description="Basic and acidic residues" evidence="1">
    <location>
        <begin position="230"/>
        <end position="241"/>
    </location>
</feature>
<dbReference type="AlphaFoldDB" id="C1E4V3"/>
<feature type="region of interest" description="Disordered" evidence="1">
    <location>
        <begin position="131"/>
        <end position="166"/>
    </location>
</feature>
<feature type="compositionally biased region" description="Low complexity" evidence="1">
    <location>
        <begin position="288"/>
        <end position="299"/>
    </location>
</feature>
<dbReference type="GeneID" id="8243212"/>
<feature type="compositionally biased region" description="Low complexity" evidence="1">
    <location>
        <begin position="138"/>
        <end position="148"/>
    </location>
</feature>
<feature type="region of interest" description="Disordered" evidence="1">
    <location>
        <begin position="85"/>
        <end position="114"/>
    </location>
</feature>
<feature type="region of interest" description="Disordered" evidence="1">
    <location>
        <begin position="337"/>
        <end position="377"/>
    </location>
</feature>
<evidence type="ECO:0000313" key="3">
    <source>
        <dbReference type="Proteomes" id="UP000002009"/>
    </source>
</evidence>
<dbReference type="InParanoid" id="C1E4V3"/>
<evidence type="ECO:0000256" key="1">
    <source>
        <dbReference type="SAM" id="MobiDB-lite"/>
    </source>
</evidence>
<dbReference type="Proteomes" id="UP000002009">
    <property type="component" value="Chromosome 4"/>
</dbReference>
<proteinExistence type="predicted"/>
<dbReference type="KEGG" id="mis:MICPUN_52912"/>
<gene>
    <name evidence="2" type="ORF">MICPUN_52912</name>
</gene>
<feature type="compositionally biased region" description="Low complexity" evidence="1">
    <location>
        <begin position="97"/>
        <end position="106"/>
    </location>
</feature>
<protein>
    <submittedName>
        <fullName evidence="2">Uncharacterized protein</fullName>
    </submittedName>
</protein>
<keyword evidence="3" id="KW-1185">Reference proteome</keyword>
<organism evidence="2 3">
    <name type="scientific">Micromonas commoda (strain RCC299 / NOUM17 / CCMP2709)</name>
    <name type="common">Picoplanktonic green alga</name>
    <dbReference type="NCBI Taxonomy" id="296587"/>
    <lineage>
        <taxon>Eukaryota</taxon>
        <taxon>Viridiplantae</taxon>
        <taxon>Chlorophyta</taxon>
        <taxon>Mamiellophyceae</taxon>
        <taxon>Mamiellales</taxon>
        <taxon>Mamiellaceae</taxon>
        <taxon>Micromonas</taxon>
    </lineage>
</organism>
<reference evidence="2 3" key="1">
    <citation type="journal article" date="2009" name="Science">
        <title>Green evolution and dynamic adaptations revealed by genomes of the marine picoeukaryotes Micromonas.</title>
        <authorList>
            <person name="Worden A.Z."/>
            <person name="Lee J.H."/>
            <person name="Mock T."/>
            <person name="Rouze P."/>
            <person name="Simmons M.P."/>
            <person name="Aerts A.L."/>
            <person name="Allen A.E."/>
            <person name="Cuvelier M.L."/>
            <person name="Derelle E."/>
            <person name="Everett M.V."/>
            <person name="Foulon E."/>
            <person name="Grimwood J."/>
            <person name="Gundlach H."/>
            <person name="Henrissat B."/>
            <person name="Napoli C."/>
            <person name="McDonald S.M."/>
            <person name="Parker M.S."/>
            <person name="Rombauts S."/>
            <person name="Salamov A."/>
            <person name="Von Dassow P."/>
            <person name="Badger J.H."/>
            <person name="Coutinho P.M."/>
            <person name="Demir E."/>
            <person name="Dubchak I."/>
            <person name="Gentemann C."/>
            <person name="Eikrem W."/>
            <person name="Gready J.E."/>
            <person name="John U."/>
            <person name="Lanier W."/>
            <person name="Lindquist E.A."/>
            <person name="Lucas S."/>
            <person name="Mayer K.F."/>
            <person name="Moreau H."/>
            <person name="Not F."/>
            <person name="Otillar R."/>
            <person name="Panaud O."/>
            <person name="Pangilinan J."/>
            <person name="Paulsen I."/>
            <person name="Piegu B."/>
            <person name="Poliakov A."/>
            <person name="Robbens S."/>
            <person name="Schmutz J."/>
            <person name="Toulza E."/>
            <person name="Wyss T."/>
            <person name="Zelensky A."/>
            <person name="Zhou K."/>
            <person name="Armbrust E.V."/>
            <person name="Bhattacharya D."/>
            <person name="Goodenough U.W."/>
            <person name="Van de Peer Y."/>
            <person name="Grigoriev I.V."/>
        </authorList>
    </citation>
    <scope>NUCLEOTIDE SEQUENCE [LARGE SCALE GENOMIC DNA]</scope>
    <source>
        <strain evidence="3">RCC299 / NOUM17</strain>
    </source>
</reference>
<feature type="region of interest" description="Disordered" evidence="1">
    <location>
        <begin position="211"/>
        <end position="314"/>
    </location>
</feature>